<feature type="compositionally biased region" description="Basic and acidic residues" evidence="1">
    <location>
        <begin position="18"/>
        <end position="29"/>
    </location>
</feature>
<reference evidence="2 3" key="1">
    <citation type="journal article" date="2018" name="Front. Plant Sci.">
        <title>Red Clover (Trifolium pratense) and Zigzag Clover (T. medium) - A Picture of Genomic Similarities and Differences.</title>
        <authorList>
            <person name="Dluhosova J."/>
            <person name="Istvanek J."/>
            <person name="Nedelnik J."/>
            <person name="Repkova J."/>
        </authorList>
    </citation>
    <scope>NUCLEOTIDE SEQUENCE [LARGE SCALE GENOMIC DNA]</scope>
    <source>
        <strain evidence="3">cv. 10/8</strain>
        <tissue evidence="2">Leaf</tissue>
    </source>
</reference>
<dbReference type="AlphaFoldDB" id="A0A392RVQ3"/>
<evidence type="ECO:0000313" key="3">
    <source>
        <dbReference type="Proteomes" id="UP000265520"/>
    </source>
</evidence>
<comment type="caution">
    <text evidence="2">The sequence shown here is derived from an EMBL/GenBank/DDBJ whole genome shotgun (WGS) entry which is preliminary data.</text>
</comment>
<evidence type="ECO:0000256" key="1">
    <source>
        <dbReference type="SAM" id="MobiDB-lite"/>
    </source>
</evidence>
<name>A0A392RVQ3_9FABA</name>
<evidence type="ECO:0000313" key="2">
    <source>
        <dbReference type="EMBL" id="MCI40459.1"/>
    </source>
</evidence>
<organism evidence="2 3">
    <name type="scientific">Trifolium medium</name>
    <dbReference type="NCBI Taxonomy" id="97028"/>
    <lineage>
        <taxon>Eukaryota</taxon>
        <taxon>Viridiplantae</taxon>
        <taxon>Streptophyta</taxon>
        <taxon>Embryophyta</taxon>
        <taxon>Tracheophyta</taxon>
        <taxon>Spermatophyta</taxon>
        <taxon>Magnoliopsida</taxon>
        <taxon>eudicotyledons</taxon>
        <taxon>Gunneridae</taxon>
        <taxon>Pentapetalae</taxon>
        <taxon>rosids</taxon>
        <taxon>fabids</taxon>
        <taxon>Fabales</taxon>
        <taxon>Fabaceae</taxon>
        <taxon>Papilionoideae</taxon>
        <taxon>50 kb inversion clade</taxon>
        <taxon>NPAAA clade</taxon>
        <taxon>Hologalegina</taxon>
        <taxon>IRL clade</taxon>
        <taxon>Trifolieae</taxon>
        <taxon>Trifolium</taxon>
    </lineage>
</organism>
<accession>A0A392RVQ3</accession>
<dbReference type="Proteomes" id="UP000265520">
    <property type="component" value="Unassembled WGS sequence"/>
</dbReference>
<feature type="region of interest" description="Disordered" evidence="1">
    <location>
        <begin position="18"/>
        <end position="37"/>
    </location>
</feature>
<dbReference type="EMBL" id="LXQA010279912">
    <property type="protein sequence ID" value="MCI40459.1"/>
    <property type="molecule type" value="Genomic_DNA"/>
</dbReference>
<protein>
    <submittedName>
        <fullName evidence="2">Uncharacterized protein</fullName>
    </submittedName>
</protein>
<keyword evidence="3" id="KW-1185">Reference proteome</keyword>
<proteinExistence type="predicted"/>
<sequence length="37" mass="3851">LSLVGSVVIDAELGKENHSSIPHNCDRDGAGTTLCQN</sequence>
<feature type="non-terminal residue" evidence="2">
    <location>
        <position position="1"/>
    </location>
</feature>